<proteinExistence type="predicted"/>
<organism evidence="2 3">
    <name type="scientific">Fimbriiglobus ruber</name>
    <dbReference type="NCBI Taxonomy" id="1908690"/>
    <lineage>
        <taxon>Bacteria</taxon>
        <taxon>Pseudomonadati</taxon>
        <taxon>Planctomycetota</taxon>
        <taxon>Planctomycetia</taxon>
        <taxon>Gemmatales</taxon>
        <taxon>Gemmataceae</taxon>
        <taxon>Fimbriiglobus</taxon>
    </lineage>
</organism>
<evidence type="ECO:0000256" key="1">
    <source>
        <dbReference type="SAM" id="MobiDB-lite"/>
    </source>
</evidence>
<gene>
    <name evidence="2" type="ORF">FRUB_09239</name>
</gene>
<evidence type="ECO:0000313" key="2">
    <source>
        <dbReference type="EMBL" id="OWK36676.1"/>
    </source>
</evidence>
<name>A0A225DH20_9BACT</name>
<sequence length="68" mass="7407">MRTIFARNENRIHGQGRPRVIVTESTRFRGTHRNLLSAEGIVADSPAGRGGLTANPRGPQNRQSGSLL</sequence>
<reference evidence="3" key="1">
    <citation type="submission" date="2017-06" db="EMBL/GenBank/DDBJ databases">
        <title>Genome analysis of Fimbriiglobus ruber SP5, the first member of the order Planctomycetales with confirmed chitinolytic capability.</title>
        <authorList>
            <person name="Ravin N.V."/>
            <person name="Rakitin A.L."/>
            <person name="Ivanova A.A."/>
            <person name="Beletsky A.V."/>
            <person name="Kulichevskaya I.S."/>
            <person name="Mardanov A.V."/>
            <person name="Dedysh S.N."/>
        </authorList>
    </citation>
    <scope>NUCLEOTIDE SEQUENCE [LARGE SCALE GENOMIC DNA]</scope>
    <source>
        <strain evidence="3">SP5</strain>
    </source>
</reference>
<dbReference type="AlphaFoldDB" id="A0A225DH20"/>
<dbReference type="EMBL" id="NIDE01000017">
    <property type="protein sequence ID" value="OWK36676.1"/>
    <property type="molecule type" value="Genomic_DNA"/>
</dbReference>
<comment type="caution">
    <text evidence="2">The sequence shown here is derived from an EMBL/GenBank/DDBJ whole genome shotgun (WGS) entry which is preliminary data.</text>
</comment>
<dbReference type="Proteomes" id="UP000214646">
    <property type="component" value="Unassembled WGS sequence"/>
</dbReference>
<feature type="region of interest" description="Disordered" evidence="1">
    <location>
        <begin position="39"/>
        <end position="68"/>
    </location>
</feature>
<accession>A0A225DH20</accession>
<evidence type="ECO:0000313" key="3">
    <source>
        <dbReference type="Proteomes" id="UP000214646"/>
    </source>
</evidence>
<feature type="compositionally biased region" description="Polar residues" evidence="1">
    <location>
        <begin position="58"/>
        <end position="68"/>
    </location>
</feature>
<keyword evidence="3" id="KW-1185">Reference proteome</keyword>
<protein>
    <submittedName>
        <fullName evidence="2">Uncharacterized protein</fullName>
    </submittedName>
</protein>